<dbReference type="GeneID" id="36550296"/>
<dbReference type="RefSeq" id="XP_024703916.1">
    <property type="nucleotide sequence ID" value="XM_024842598.1"/>
</dbReference>
<gene>
    <name evidence="1" type="ORF">P170DRAFT_166178</name>
</gene>
<organism evidence="1 2">
    <name type="scientific">Aspergillus steynii IBT 23096</name>
    <dbReference type="NCBI Taxonomy" id="1392250"/>
    <lineage>
        <taxon>Eukaryota</taxon>
        <taxon>Fungi</taxon>
        <taxon>Dikarya</taxon>
        <taxon>Ascomycota</taxon>
        <taxon>Pezizomycotina</taxon>
        <taxon>Eurotiomycetes</taxon>
        <taxon>Eurotiomycetidae</taxon>
        <taxon>Eurotiales</taxon>
        <taxon>Aspergillaceae</taxon>
        <taxon>Aspergillus</taxon>
        <taxon>Aspergillus subgen. Circumdati</taxon>
    </lineage>
</organism>
<comment type="caution">
    <text evidence="1">The sequence shown here is derived from an EMBL/GenBank/DDBJ whole genome shotgun (WGS) entry which is preliminary data.</text>
</comment>
<dbReference type="VEuPathDB" id="FungiDB:P170DRAFT_166178"/>
<accession>A0A2I2G6W4</accession>
<evidence type="ECO:0000313" key="2">
    <source>
        <dbReference type="Proteomes" id="UP000234275"/>
    </source>
</evidence>
<name>A0A2I2G6W4_9EURO</name>
<reference evidence="1 2" key="1">
    <citation type="submission" date="2016-12" db="EMBL/GenBank/DDBJ databases">
        <title>The genomes of Aspergillus section Nigri reveals drivers in fungal speciation.</title>
        <authorList>
            <consortium name="DOE Joint Genome Institute"/>
            <person name="Vesth T.C."/>
            <person name="Nybo J."/>
            <person name="Theobald S."/>
            <person name="Brandl J."/>
            <person name="Frisvad J.C."/>
            <person name="Nielsen K.F."/>
            <person name="Lyhne E.K."/>
            <person name="Kogle M.E."/>
            <person name="Kuo A."/>
            <person name="Riley R."/>
            <person name="Clum A."/>
            <person name="Nolan M."/>
            <person name="Lipzen A."/>
            <person name="Salamov A."/>
            <person name="Henrissat B."/>
            <person name="Wiebenga A."/>
            <person name="De Vries R.P."/>
            <person name="Grigoriev I.V."/>
            <person name="Mortensen U.H."/>
            <person name="Andersen M.R."/>
            <person name="Baker S.E."/>
        </authorList>
    </citation>
    <scope>NUCLEOTIDE SEQUENCE [LARGE SCALE GENOMIC DNA]</scope>
    <source>
        <strain evidence="1 2">IBT 23096</strain>
    </source>
</reference>
<proteinExistence type="predicted"/>
<protein>
    <submittedName>
        <fullName evidence="1">Uncharacterized protein</fullName>
    </submittedName>
</protein>
<dbReference type="Proteomes" id="UP000234275">
    <property type="component" value="Unassembled WGS sequence"/>
</dbReference>
<keyword evidence="2" id="KW-1185">Reference proteome</keyword>
<dbReference type="AlphaFoldDB" id="A0A2I2G6W4"/>
<sequence>MAMSQSATLLPPPIPSWARSLTTQVPCNLPNGEQADPGCSVNSCTPDNWWTRIATAIGLFALPNNITPGATSLGSPGFATLARPVSSTGVPMPYVLDDNLTRWIATVAKPNGCENGGYPWCAYVSDWRRCVSVTLLRGRHRVMKLLGVIFSLNAIAITMLGPRDAPPMDPARYRSRTEEGVYKGGQRSRNSLPLSTSSSLLKLLQHI</sequence>
<dbReference type="EMBL" id="MSFO01000004">
    <property type="protein sequence ID" value="PLB48614.1"/>
    <property type="molecule type" value="Genomic_DNA"/>
</dbReference>
<evidence type="ECO:0000313" key="1">
    <source>
        <dbReference type="EMBL" id="PLB48614.1"/>
    </source>
</evidence>